<dbReference type="PANTHER" id="PTHR10884:SF14">
    <property type="entry name" value="NADH DEHYDROGENASE [UBIQUINONE] IRON-SULFUR PROTEIN 3, MITOCHONDRIAL"/>
    <property type="match status" value="1"/>
</dbReference>
<keyword evidence="3 4" id="KW-0520">NAD</keyword>
<keyword evidence="3 4" id="KW-1278">Translocase</keyword>
<comment type="similarity">
    <text evidence="1 3 4">Belongs to the complex I 30 kDa subunit family.</text>
</comment>
<comment type="catalytic activity">
    <reaction evidence="3 5">
        <text>a quinone + NADH + 5 H(+)(in) = a quinol + NAD(+) + 4 H(+)(out)</text>
        <dbReference type="Rhea" id="RHEA:57888"/>
        <dbReference type="ChEBI" id="CHEBI:15378"/>
        <dbReference type="ChEBI" id="CHEBI:24646"/>
        <dbReference type="ChEBI" id="CHEBI:57540"/>
        <dbReference type="ChEBI" id="CHEBI:57945"/>
        <dbReference type="ChEBI" id="CHEBI:132124"/>
    </reaction>
</comment>
<dbReference type="HAMAP" id="MF_01357">
    <property type="entry name" value="NDH1_NuoC"/>
    <property type="match status" value="1"/>
</dbReference>
<dbReference type="InterPro" id="IPR001268">
    <property type="entry name" value="NADH_UbQ_OxRdtase_30kDa_su"/>
</dbReference>
<dbReference type="GO" id="GO:0050136">
    <property type="term" value="F:NADH dehydrogenase (quinone) (non-electrogenic) activity"/>
    <property type="evidence" value="ECO:0007669"/>
    <property type="project" value="UniProtKB-UniRule"/>
</dbReference>
<evidence type="ECO:0000256" key="2">
    <source>
        <dbReference type="ARBA" id="ARBA00022448"/>
    </source>
</evidence>
<dbReference type="EC" id="7.1.1.-" evidence="3"/>
<dbReference type="NCBIfam" id="NF004730">
    <property type="entry name" value="PRK06074.1-1"/>
    <property type="match status" value="1"/>
</dbReference>
<keyword evidence="3 5" id="KW-0874">Quinone</keyword>
<dbReference type="Pfam" id="PF00329">
    <property type="entry name" value="Complex1_30kDa"/>
    <property type="match status" value="1"/>
</dbReference>
<dbReference type="InterPro" id="IPR010218">
    <property type="entry name" value="NADH_DH_suC"/>
</dbReference>
<dbReference type="OrthoDB" id="9803286at2"/>
<organism evidence="7 8">
    <name type="scientific">Tahibacter aquaticus</name>
    <dbReference type="NCBI Taxonomy" id="520092"/>
    <lineage>
        <taxon>Bacteria</taxon>
        <taxon>Pseudomonadati</taxon>
        <taxon>Pseudomonadota</taxon>
        <taxon>Gammaproteobacteria</taxon>
        <taxon>Lysobacterales</taxon>
        <taxon>Rhodanobacteraceae</taxon>
        <taxon>Tahibacter</taxon>
    </lineage>
</organism>
<protein>
    <recommendedName>
        <fullName evidence="3">NADH-quinone oxidoreductase subunit C</fullName>
        <ecNumber evidence="3">7.1.1.-</ecNumber>
    </recommendedName>
    <alternativeName>
        <fullName evidence="3">NADH dehydrogenase I subunit C</fullName>
    </alternativeName>
    <alternativeName>
        <fullName evidence="3">NDH-1 subunit C</fullName>
    </alternativeName>
</protein>
<keyword evidence="2 3" id="KW-0813">Transport</keyword>
<keyword evidence="3" id="KW-0830">Ubiquinone</keyword>
<dbReference type="PANTHER" id="PTHR10884">
    <property type="entry name" value="NADH DEHYDROGENASE UBIQUINONE IRON-SULFUR PROTEIN 3"/>
    <property type="match status" value="1"/>
</dbReference>
<evidence type="ECO:0000256" key="5">
    <source>
        <dbReference type="RuleBase" id="RU003582"/>
    </source>
</evidence>
<keyword evidence="3" id="KW-1003">Cell membrane</keyword>
<comment type="subcellular location">
    <subcellularLocation>
        <location evidence="3">Cell membrane</location>
        <topology evidence="3">Peripheral membrane protein</topology>
        <orientation evidence="3">Cytoplasmic side</orientation>
    </subcellularLocation>
</comment>
<evidence type="ECO:0000259" key="6">
    <source>
        <dbReference type="Pfam" id="PF00329"/>
    </source>
</evidence>
<dbReference type="InterPro" id="IPR037232">
    <property type="entry name" value="NADH_quin_OxRdtase_su_C/D-like"/>
</dbReference>
<comment type="subunit">
    <text evidence="3">NDH-1 is composed of 14 different subunits. Subunits NuoB, C, D, E, F, and G constitute the peripheral sector of the complex.</text>
</comment>
<dbReference type="PROSITE" id="PS00542">
    <property type="entry name" value="COMPLEX1_30K"/>
    <property type="match status" value="1"/>
</dbReference>
<evidence type="ECO:0000256" key="1">
    <source>
        <dbReference type="ARBA" id="ARBA00007569"/>
    </source>
</evidence>
<feature type="domain" description="NADH:ubiquinone oxidoreductase 30kDa subunit" evidence="6">
    <location>
        <begin position="34"/>
        <end position="193"/>
    </location>
</feature>
<dbReference type="SUPFAM" id="SSF143243">
    <property type="entry name" value="Nqo5-like"/>
    <property type="match status" value="1"/>
</dbReference>
<dbReference type="GO" id="GO:0005886">
    <property type="term" value="C:plasma membrane"/>
    <property type="evidence" value="ECO:0007669"/>
    <property type="project" value="UniProtKB-SubCell"/>
</dbReference>
<keyword evidence="8" id="KW-1185">Reference proteome</keyword>
<keyword evidence="3" id="KW-0472">Membrane</keyword>
<gene>
    <name evidence="3" type="primary">nuoC</name>
    <name evidence="7" type="ORF">DFR29_116152</name>
</gene>
<evidence type="ECO:0000313" key="8">
    <source>
        <dbReference type="Proteomes" id="UP000295293"/>
    </source>
</evidence>
<comment type="function">
    <text evidence="3">NDH-1 shuttles electrons from NADH, via FMN and iron-sulfur (Fe-S) centers, to quinones in the respiratory chain. The immediate electron acceptor for the enzyme in this species is believed to be ubiquinone. Couples the redox reaction to proton translocation (for every two electrons transferred, four hydrogen ions are translocated across the cytoplasmic membrane), and thus conserves the redox energy in a proton gradient.</text>
</comment>
<dbReference type="GO" id="GO:0048038">
    <property type="term" value="F:quinone binding"/>
    <property type="evidence" value="ECO:0007669"/>
    <property type="project" value="UniProtKB-KW"/>
</dbReference>
<dbReference type="Gene3D" id="3.30.460.80">
    <property type="entry name" value="NADH:ubiquinone oxidoreductase, 30kDa subunit"/>
    <property type="match status" value="1"/>
</dbReference>
<evidence type="ECO:0000256" key="3">
    <source>
        <dbReference type="HAMAP-Rule" id="MF_01357"/>
    </source>
</evidence>
<accession>A0A4R6YP16</accession>
<evidence type="ECO:0000256" key="4">
    <source>
        <dbReference type="RuleBase" id="RU003456"/>
    </source>
</evidence>
<reference evidence="7 8" key="1">
    <citation type="submission" date="2019-03" db="EMBL/GenBank/DDBJ databases">
        <title>Genomic Encyclopedia of Type Strains, Phase IV (KMG-IV): sequencing the most valuable type-strain genomes for metagenomic binning, comparative biology and taxonomic classification.</title>
        <authorList>
            <person name="Goeker M."/>
        </authorList>
    </citation>
    <scope>NUCLEOTIDE SEQUENCE [LARGE SCALE GENOMIC DNA]</scope>
    <source>
        <strain evidence="7 8">DSM 21667</strain>
    </source>
</reference>
<sequence>MSDNLPDTLAQRLTARLGADIVAATEWRGETVIEVLPENWLRVAQLLRDEAEFRFEQVVDVCGVDYLSYGQAEWDTTDVSNQGFSRGVEGQGPGRFRWSERPLVAARHGRFAVVAQLLSLTHNRRLRLKSHCHDDALPIMPSLTALHPGVNWFEREAFDLYGIVFDGHPDLRRILTDYGFVGHPFRKDFPLIGNVEVRYDAEKQRVIYEPVSIDPRVLVPRVIRDDSRYDQAQAEAATSAAAGK</sequence>
<dbReference type="RefSeq" id="WP_133820914.1">
    <property type="nucleotide sequence ID" value="NZ_SNZH01000016.1"/>
</dbReference>
<proteinExistence type="inferred from homology"/>
<evidence type="ECO:0000313" key="7">
    <source>
        <dbReference type="EMBL" id="TDR39449.1"/>
    </source>
</evidence>
<dbReference type="EMBL" id="SNZH01000016">
    <property type="protein sequence ID" value="TDR39449.1"/>
    <property type="molecule type" value="Genomic_DNA"/>
</dbReference>
<comment type="caution">
    <text evidence="7">The sequence shown here is derived from an EMBL/GenBank/DDBJ whole genome shotgun (WGS) entry which is preliminary data.</text>
</comment>
<name>A0A4R6YP16_9GAMM</name>
<dbReference type="InterPro" id="IPR020396">
    <property type="entry name" value="NADH_UbQ_OxRdtase_CS"/>
</dbReference>
<dbReference type="AlphaFoldDB" id="A0A4R6YP16"/>
<dbReference type="Proteomes" id="UP000295293">
    <property type="component" value="Unassembled WGS sequence"/>
</dbReference>
<dbReference type="GO" id="GO:0008137">
    <property type="term" value="F:NADH dehydrogenase (ubiquinone) activity"/>
    <property type="evidence" value="ECO:0007669"/>
    <property type="project" value="InterPro"/>
</dbReference>